<protein>
    <submittedName>
        <fullName evidence="1">Uncharacterized protein</fullName>
    </submittedName>
</protein>
<proteinExistence type="predicted"/>
<dbReference type="EMBL" id="JARK01001394">
    <property type="protein sequence ID" value="EYC09866.1"/>
    <property type="molecule type" value="Genomic_DNA"/>
</dbReference>
<accession>A0A016U4G5</accession>
<dbReference type="Proteomes" id="UP000024635">
    <property type="component" value="Unassembled WGS sequence"/>
</dbReference>
<dbReference type="AlphaFoldDB" id="A0A016U4G5"/>
<evidence type="ECO:0000313" key="1">
    <source>
        <dbReference type="EMBL" id="EYC09866.1"/>
    </source>
</evidence>
<organism evidence="1 2">
    <name type="scientific">Ancylostoma ceylanicum</name>
    <dbReference type="NCBI Taxonomy" id="53326"/>
    <lineage>
        <taxon>Eukaryota</taxon>
        <taxon>Metazoa</taxon>
        <taxon>Ecdysozoa</taxon>
        <taxon>Nematoda</taxon>
        <taxon>Chromadorea</taxon>
        <taxon>Rhabditida</taxon>
        <taxon>Rhabditina</taxon>
        <taxon>Rhabditomorpha</taxon>
        <taxon>Strongyloidea</taxon>
        <taxon>Ancylostomatidae</taxon>
        <taxon>Ancylostomatinae</taxon>
        <taxon>Ancylostoma</taxon>
    </lineage>
</organism>
<name>A0A016U4G5_9BILA</name>
<comment type="caution">
    <text evidence="1">The sequence shown here is derived from an EMBL/GenBank/DDBJ whole genome shotgun (WGS) entry which is preliminary data.</text>
</comment>
<sequence length="110" mass="12410">MKADQHHRSCLSGAVQRSKGEILSYLSSFFFCKSFFFIQSSHAYSSRLRSLGLVGFYATRGHPCVSRTIPSLSVHRLPSSSWVALSSSTSFSCRVSYEAHRRRSRSIDLK</sequence>
<keyword evidence="2" id="KW-1185">Reference proteome</keyword>
<reference evidence="2" key="1">
    <citation type="journal article" date="2015" name="Nat. Genet.">
        <title>The genome and transcriptome of the zoonotic hookworm Ancylostoma ceylanicum identify infection-specific gene families.</title>
        <authorList>
            <person name="Schwarz E.M."/>
            <person name="Hu Y."/>
            <person name="Antoshechkin I."/>
            <person name="Miller M.M."/>
            <person name="Sternberg P.W."/>
            <person name="Aroian R.V."/>
        </authorList>
    </citation>
    <scope>NUCLEOTIDE SEQUENCE</scope>
    <source>
        <strain evidence="2">HY135</strain>
    </source>
</reference>
<evidence type="ECO:0000313" key="2">
    <source>
        <dbReference type="Proteomes" id="UP000024635"/>
    </source>
</evidence>
<gene>
    <name evidence="1" type="primary">Acey_s0058.g2863</name>
    <name evidence="1" type="ORF">Y032_0058g2863</name>
</gene>